<feature type="modified residue" description="4-aspartylphosphate" evidence="6">
    <location>
        <position position="51"/>
    </location>
</feature>
<dbReference type="SMART" id="SM00448">
    <property type="entry name" value="REC"/>
    <property type="match status" value="1"/>
</dbReference>
<dbReference type="GO" id="GO:0032993">
    <property type="term" value="C:protein-DNA complex"/>
    <property type="evidence" value="ECO:0007669"/>
    <property type="project" value="TreeGrafter"/>
</dbReference>
<reference evidence="8" key="1">
    <citation type="journal article" date="2020" name="mSystems">
        <title>Genome- and Community-Level Interaction Insights into Carbon Utilization and Element Cycling Functions of Hydrothermarchaeota in Hydrothermal Sediment.</title>
        <authorList>
            <person name="Zhou Z."/>
            <person name="Liu Y."/>
            <person name="Xu W."/>
            <person name="Pan J."/>
            <person name="Luo Z.H."/>
            <person name="Li M."/>
        </authorList>
    </citation>
    <scope>NUCLEOTIDE SEQUENCE [LARGE SCALE GENOMIC DNA]</scope>
    <source>
        <strain evidence="8">SpSt-488</strain>
    </source>
</reference>
<dbReference type="GO" id="GO:0005829">
    <property type="term" value="C:cytosol"/>
    <property type="evidence" value="ECO:0007669"/>
    <property type="project" value="TreeGrafter"/>
</dbReference>
<dbReference type="GO" id="GO:0000156">
    <property type="term" value="F:phosphorelay response regulator activity"/>
    <property type="evidence" value="ECO:0007669"/>
    <property type="project" value="TreeGrafter"/>
</dbReference>
<evidence type="ECO:0000259" key="7">
    <source>
        <dbReference type="PROSITE" id="PS50110"/>
    </source>
</evidence>
<dbReference type="EMBL" id="DSUT01000184">
    <property type="protein sequence ID" value="HGK28992.1"/>
    <property type="molecule type" value="Genomic_DNA"/>
</dbReference>
<sequence length="502" mass="57960">MKLLWIDDEIDLLRPFVYALREKGYEVETTANGQDGLALAGTRDFDLILLDVMMPGMDGLEVLHRLKEADPGALVAMVTKSDSEELVNEAFGKLADDFIIKPFTPAQLLAVLKRLLEKRQLVAGRLAQEYLAAMNRQRDLSTPESWIDYYRSLSHWQELLGRHTEQGLSDVQQDRRLEANTEFCRYVESRYPGWLSGSGPVLSPRLMETVVRPHWEEKQTYFVLLDSMRADQWDAIAPLLRDAFDVETSYYYSILPTATPYSRNAIFAGMMPLEIRQRFPNYWVFEETGQNRFEEPLLAELLRRLRFRGRHLFMKFSHGDELAAAKTVLYDSNLRLAVVVLNFLDLLIHGVKSTRLLDEIVADDSALVGTTRVWFASSPVFGFLRGLARRDCRVIVTSDHGFLRVRRPTIIYGSREISANLRYKYGGALRVEERDALLLRQPERFMLPTEHPGVSYAIAKTDYYFIYPTKPREYERTYKHTFQHGGISMEEMIVPLGVLRPR</sequence>
<evidence type="ECO:0000256" key="1">
    <source>
        <dbReference type="ARBA" id="ARBA00022553"/>
    </source>
</evidence>
<dbReference type="PROSITE" id="PS50110">
    <property type="entry name" value="RESPONSE_REGULATORY"/>
    <property type="match status" value="1"/>
</dbReference>
<proteinExistence type="predicted"/>
<dbReference type="Gene3D" id="3.40.720.10">
    <property type="entry name" value="Alkaline Phosphatase, subunit A"/>
    <property type="match status" value="1"/>
</dbReference>
<dbReference type="Pfam" id="PF08665">
    <property type="entry name" value="PglZ"/>
    <property type="match status" value="1"/>
</dbReference>
<dbReference type="AlphaFoldDB" id="A0A7C4CC28"/>
<dbReference type="CDD" id="cd00156">
    <property type="entry name" value="REC"/>
    <property type="match status" value="1"/>
</dbReference>
<name>A0A7C4CC28_UNCW3</name>
<evidence type="ECO:0000256" key="5">
    <source>
        <dbReference type="ARBA" id="ARBA00023163"/>
    </source>
</evidence>
<dbReference type="SUPFAM" id="SSF52172">
    <property type="entry name" value="CheY-like"/>
    <property type="match status" value="1"/>
</dbReference>
<accession>A0A7C4CC28</accession>
<keyword evidence="3" id="KW-0805">Transcription regulation</keyword>
<comment type="caution">
    <text evidence="8">The sequence shown here is derived from an EMBL/GenBank/DDBJ whole genome shotgun (WGS) entry which is preliminary data.</text>
</comment>
<dbReference type="PANTHER" id="PTHR48111">
    <property type="entry name" value="REGULATOR OF RPOS"/>
    <property type="match status" value="1"/>
</dbReference>
<feature type="domain" description="Response regulatory" evidence="7">
    <location>
        <begin position="2"/>
        <end position="116"/>
    </location>
</feature>
<dbReference type="GO" id="GO:0006355">
    <property type="term" value="P:regulation of DNA-templated transcription"/>
    <property type="evidence" value="ECO:0007669"/>
    <property type="project" value="TreeGrafter"/>
</dbReference>
<dbReference type="PANTHER" id="PTHR48111:SF1">
    <property type="entry name" value="TWO-COMPONENT RESPONSE REGULATOR ORR33"/>
    <property type="match status" value="1"/>
</dbReference>
<dbReference type="InterPro" id="IPR039420">
    <property type="entry name" value="WalR-like"/>
</dbReference>
<dbReference type="InterPro" id="IPR017850">
    <property type="entry name" value="Alkaline_phosphatase_core_sf"/>
</dbReference>
<evidence type="ECO:0000256" key="2">
    <source>
        <dbReference type="ARBA" id="ARBA00023012"/>
    </source>
</evidence>
<evidence type="ECO:0000256" key="4">
    <source>
        <dbReference type="ARBA" id="ARBA00023125"/>
    </source>
</evidence>
<keyword evidence="4" id="KW-0238">DNA-binding</keyword>
<dbReference type="Pfam" id="PF00072">
    <property type="entry name" value="Response_reg"/>
    <property type="match status" value="1"/>
</dbReference>
<keyword evidence="2" id="KW-0902">Two-component regulatory system</keyword>
<gene>
    <name evidence="8" type="ORF">ENS41_08635</name>
</gene>
<dbReference type="GO" id="GO:0000976">
    <property type="term" value="F:transcription cis-regulatory region binding"/>
    <property type="evidence" value="ECO:0007669"/>
    <property type="project" value="TreeGrafter"/>
</dbReference>
<keyword evidence="5" id="KW-0804">Transcription</keyword>
<keyword evidence="1 6" id="KW-0597">Phosphoprotein</keyword>
<protein>
    <submittedName>
        <fullName evidence="8">Response regulator</fullName>
    </submittedName>
</protein>
<dbReference type="SUPFAM" id="SSF53649">
    <property type="entry name" value="Alkaline phosphatase-like"/>
    <property type="match status" value="1"/>
</dbReference>
<dbReference type="InterPro" id="IPR011006">
    <property type="entry name" value="CheY-like_superfamily"/>
</dbReference>
<dbReference type="Gene3D" id="3.40.50.2300">
    <property type="match status" value="1"/>
</dbReference>
<evidence type="ECO:0000256" key="3">
    <source>
        <dbReference type="ARBA" id="ARBA00023015"/>
    </source>
</evidence>
<organism evidence="8">
    <name type="scientific">candidate division WOR-3 bacterium</name>
    <dbReference type="NCBI Taxonomy" id="2052148"/>
    <lineage>
        <taxon>Bacteria</taxon>
        <taxon>Bacteria division WOR-3</taxon>
    </lineage>
</organism>
<evidence type="ECO:0000256" key="6">
    <source>
        <dbReference type="PROSITE-ProRule" id="PRU00169"/>
    </source>
</evidence>
<evidence type="ECO:0000313" key="8">
    <source>
        <dbReference type="EMBL" id="HGK28992.1"/>
    </source>
</evidence>
<dbReference type="InterPro" id="IPR001789">
    <property type="entry name" value="Sig_transdc_resp-reg_receiver"/>
</dbReference>